<gene>
    <name evidence="2" type="ORF">ABL78_4504</name>
</gene>
<protein>
    <submittedName>
        <fullName evidence="2">Uncharacterized protein</fullName>
    </submittedName>
</protein>
<reference evidence="2 3" key="1">
    <citation type="journal article" date="2015" name="PLoS Pathog.">
        <title>Leptomonas seymouri: Adaptations to the Dixenous Life Cycle Analyzed by Genome Sequencing, Transcriptome Profiling and Co-infection with Leishmania donovani.</title>
        <authorList>
            <person name="Kraeva N."/>
            <person name="Butenko A."/>
            <person name="Hlavacova J."/>
            <person name="Kostygov A."/>
            <person name="Myskova J."/>
            <person name="Grybchuk D."/>
            <person name="Lestinova T."/>
            <person name="Votypka J."/>
            <person name="Volf P."/>
            <person name="Opperdoes F."/>
            <person name="Flegontov P."/>
            <person name="Lukes J."/>
            <person name="Yurchenko V."/>
        </authorList>
    </citation>
    <scope>NUCLEOTIDE SEQUENCE [LARGE SCALE GENOMIC DNA]</scope>
    <source>
        <strain evidence="2 3">ATCC 30220</strain>
    </source>
</reference>
<proteinExistence type="predicted"/>
<dbReference type="EMBL" id="LJSK01000131">
    <property type="protein sequence ID" value="KPI86425.1"/>
    <property type="molecule type" value="Genomic_DNA"/>
</dbReference>
<dbReference type="GO" id="GO:0000398">
    <property type="term" value="P:mRNA splicing, via spliceosome"/>
    <property type="evidence" value="ECO:0007669"/>
    <property type="project" value="InterPro"/>
</dbReference>
<feature type="compositionally biased region" description="Polar residues" evidence="1">
    <location>
        <begin position="172"/>
        <end position="195"/>
    </location>
</feature>
<feature type="compositionally biased region" description="Polar residues" evidence="1">
    <location>
        <begin position="137"/>
        <end position="146"/>
    </location>
</feature>
<dbReference type="Proteomes" id="UP000038009">
    <property type="component" value="Unassembled WGS sequence"/>
</dbReference>
<keyword evidence="3" id="KW-1185">Reference proteome</keyword>
<evidence type="ECO:0000313" key="2">
    <source>
        <dbReference type="EMBL" id="KPI86425.1"/>
    </source>
</evidence>
<dbReference type="PANTHER" id="PTHR15818:SF2">
    <property type="entry name" value="G-PATCH DOMAIN AND KOW MOTIFS-CONTAINING PROTEIN"/>
    <property type="match status" value="1"/>
</dbReference>
<feature type="region of interest" description="Disordered" evidence="1">
    <location>
        <begin position="1"/>
        <end position="50"/>
    </location>
</feature>
<comment type="caution">
    <text evidence="2">The sequence shown here is derived from an EMBL/GenBank/DDBJ whole genome shotgun (WGS) entry which is preliminary data.</text>
</comment>
<feature type="region of interest" description="Disordered" evidence="1">
    <location>
        <begin position="66"/>
        <end position="108"/>
    </location>
</feature>
<name>A0A0N1PD00_LEPSE</name>
<feature type="compositionally biased region" description="Polar residues" evidence="1">
    <location>
        <begin position="382"/>
        <end position="391"/>
    </location>
</feature>
<feature type="region of interest" description="Disordered" evidence="1">
    <location>
        <begin position="133"/>
        <end position="152"/>
    </location>
</feature>
<dbReference type="VEuPathDB" id="TriTrypDB:Lsey_0131_0060"/>
<dbReference type="AlphaFoldDB" id="A0A0N1PD00"/>
<feature type="region of interest" description="Disordered" evidence="1">
    <location>
        <begin position="370"/>
        <end position="412"/>
    </location>
</feature>
<sequence length="551" mass="58827">MSSPAHSDLYTEAREPAPKRVATEAGKSNNHHHPSVSQAEPEPSTPNARAHFLRVLEQCASDDEDEAVAIARSRGHGAVPSPRGRTLPSPLHASFTPPPASSEASDSSGFFFGHTAQYTSGSDHNEAVDDDGFAVSTGGSLKQRNGPTVVKASAPSRIGLSLLHRMHAESMSADSGRSTNNANASKSSETRGPSSATFETVYTYVPLSTGGFLSTATAGEDLMEGRQVRVGDVLSLRKPPNTTPSSLNAPVTSFLDRPRLGSNPATPNSSVSPSLPPPPTQPSPALISADRAHKTLSHFKPAASFTDNDKEYGMRLSPDMVRCLFEVTRVDPQGRSVEALFLDGTRVKLPFHSIRPAGYDEQKRYAQWKTDPSSRPVATIHSGVSSPTSASARGAHPVSPVDQTSQTVPTGDGITAVSADSWWVIPRLLVRIATEAAGDWYGKKCVVKAVRRNENAIRLTEWQDEAQHARGNGSSGAAEMRELIGVDGLETVVPRKGGRAMIVLGPQRGEMCTVRSRVRGPDGGLTGVEVEMRRTKEVVTLRAEDLCALDR</sequence>
<accession>A0A0N1PD00</accession>
<evidence type="ECO:0000256" key="1">
    <source>
        <dbReference type="SAM" id="MobiDB-lite"/>
    </source>
</evidence>
<dbReference type="OMA" id="GEMCTVR"/>
<feature type="compositionally biased region" description="Basic and acidic residues" evidence="1">
    <location>
        <begin position="9"/>
        <end position="22"/>
    </location>
</feature>
<dbReference type="PANTHER" id="PTHR15818">
    <property type="entry name" value="G PATCH AND KOW-CONTAINING"/>
    <property type="match status" value="1"/>
</dbReference>
<dbReference type="InterPro" id="IPR045166">
    <property type="entry name" value="Spp2-like"/>
</dbReference>
<organism evidence="2 3">
    <name type="scientific">Leptomonas seymouri</name>
    <dbReference type="NCBI Taxonomy" id="5684"/>
    <lineage>
        <taxon>Eukaryota</taxon>
        <taxon>Discoba</taxon>
        <taxon>Euglenozoa</taxon>
        <taxon>Kinetoplastea</taxon>
        <taxon>Metakinetoplastina</taxon>
        <taxon>Trypanosomatida</taxon>
        <taxon>Trypanosomatidae</taxon>
        <taxon>Leishmaniinae</taxon>
        <taxon>Leptomonas</taxon>
    </lineage>
</organism>
<feature type="region of interest" description="Disordered" evidence="1">
    <location>
        <begin position="235"/>
        <end position="286"/>
    </location>
</feature>
<dbReference type="OrthoDB" id="267415at2759"/>
<feature type="region of interest" description="Disordered" evidence="1">
    <location>
        <begin position="169"/>
        <end position="195"/>
    </location>
</feature>
<evidence type="ECO:0000313" key="3">
    <source>
        <dbReference type="Proteomes" id="UP000038009"/>
    </source>
</evidence>
<dbReference type="GO" id="GO:0005681">
    <property type="term" value="C:spliceosomal complex"/>
    <property type="evidence" value="ECO:0007669"/>
    <property type="project" value="TreeGrafter"/>
</dbReference>